<dbReference type="GO" id="GO:0005085">
    <property type="term" value="F:guanyl-nucleotide exchange factor activity"/>
    <property type="evidence" value="ECO:0007669"/>
    <property type="project" value="TreeGrafter"/>
</dbReference>
<dbReference type="Pfam" id="PF13540">
    <property type="entry name" value="RCC1_2"/>
    <property type="match status" value="1"/>
</dbReference>
<gene>
    <name evidence="3" type="ORF">CYCCA115_LOCUS10080</name>
</gene>
<dbReference type="InterPro" id="IPR051553">
    <property type="entry name" value="Ran_GTPase-activating"/>
</dbReference>
<dbReference type="PANTHER" id="PTHR45982">
    <property type="entry name" value="REGULATOR OF CHROMOSOME CONDENSATION"/>
    <property type="match status" value="1"/>
</dbReference>
<dbReference type="Pfam" id="PF00415">
    <property type="entry name" value="RCC1"/>
    <property type="match status" value="1"/>
</dbReference>
<sequence length="275" mass="29034">MTPPPYPVDNENSKSNNGESSFVYIAKGPRHSIGIDGNGAAYSWGKSNAVGQLGRPTNSEDSPKKEPCRIVLPIKNANGRIVKAYVSHGCDKDTGHSALLIEQTSATASGKQQTQQLWTVGCDRWQQLGLGSSEGGSTGYTWKGGKLWHERFTPSIHVTDLIAKKDPQARLVDVALGGDHTLVLANNGNVYGFGKGGDGQLGLVGKPFVSAPVKSKTLSSPLAKAVCAFRACSVALDENGKSLAKAGTCSSLPSDWLSKCIQTKEKEGLISLPGR</sequence>
<organism evidence="3 4">
    <name type="scientific">Cylindrotheca closterium</name>
    <dbReference type="NCBI Taxonomy" id="2856"/>
    <lineage>
        <taxon>Eukaryota</taxon>
        <taxon>Sar</taxon>
        <taxon>Stramenopiles</taxon>
        <taxon>Ochrophyta</taxon>
        <taxon>Bacillariophyta</taxon>
        <taxon>Bacillariophyceae</taxon>
        <taxon>Bacillariophycidae</taxon>
        <taxon>Bacillariales</taxon>
        <taxon>Bacillariaceae</taxon>
        <taxon>Cylindrotheca</taxon>
    </lineage>
</organism>
<protein>
    <submittedName>
        <fullName evidence="3">Uncharacterized protein</fullName>
    </submittedName>
</protein>
<dbReference type="SUPFAM" id="SSF50985">
    <property type="entry name" value="RCC1/BLIP-II"/>
    <property type="match status" value="1"/>
</dbReference>
<feature type="repeat" description="RCC1" evidence="1">
    <location>
        <begin position="188"/>
        <end position="239"/>
    </location>
</feature>
<feature type="region of interest" description="Disordered" evidence="2">
    <location>
        <begin position="1"/>
        <end position="20"/>
    </location>
</feature>
<name>A0AAD2CYQ7_9STRA</name>
<evidence type="ECO:0000313" key="4">
    <source>
        <dbReference type="Proteomes" id="UP001295423"/>
    </source>
</evidence>
<evidence type="ECO:0000256" key="2">
    <source>
        <dbReference type="SAM" id="MobiDB-lite"/>
    </source>
</evidence>
<dbReference type="PROSITE" id="PS50012">
    <property type="entry name" value="RCC1_3"/>
    <property type="match status" value="2"/>
</dbReference>
<dbReference type="EMBL" id="CAKOGP040001557">
    <property type="protein sequence ID" value="CAJ1945938.1"/>
    <property type="molecule type" value="Genomic_DNA"/>
</dbReference>
<dbReference type="Gene3D" id="2.130.10.30">
    <property type="entry name" value="Regulator of chromosome condensation 1/beta-lactamase-inhibitor protein II"/>
    <property type="match status" value="1"/>
</dbReference>
<evidence type="ECO:0000313" key="3">
    <source>
        <dbReference type="EMBL" id="CAJ1945938.1"/>
    </source>
</evidence>
<comment type="caution">
    <text evidence="3">The sequence shown here is derived from an EMBL/GenBank/DDBJ whole genome shotgun (WGS) entry which is preliminary data.</text>
</comment>
<dbReference type="InterPro" id="IPR000408">
    <property type="entry name" value="Reg_chr_condens"/>
</dbReference>
<accession>A0AAD2CYQ7</accession>
<keyword evidence="4" id="KW-1185">Reference proteome</keyword>
<dbReference type="AlphaFoldDB" id="A0AAD2CYQ7"/>
<proteinExistence type="predicted"/>
<evidence type="ECO:0000256" key="1">
    <source>
        <dbReference type="PROSITE-ProRule" id="PRU00235"/>
    </source>
</evidence>
<dbReference type="InterPro" id="IPR009091">
    <property type="entry name" value="RCC1/BLIP-II"/>
</dbReference>
<dbReference type="PANTHER" id="PTHR45982:SF10">
    <property type="entry name" value="RETINITIS PIGMENTOSA GTPASE REGULATOR"/>
    <property type="match status" value="1"/>
</dbReference>
<dbReference type="Proteomes" id="UP001295423">
    <property type="component" value="Unassembled WGS sequence"/>
</dbReference>
<feature type="repeat" description="RCC1" evidence="1">
    <location>
        <begin position="115"/>
        <end position="187"/>
    </location>
</feature>
<reference evidence="3" key="1">
    <citation type="submission" date="2023-08" db="EMBL/GenBank/DDBJ databases">
        <authorList>
            <person name="Audoor S."/>
            <person name="Bilcke G."/>
        </authorList>
    </citation>
    <scope>NUCLEOTIDE SEQUENCE</scope>
</reference>
<dbReference type="GO" id="GO:0005737">
    <property type="term" value="C:cytoplasm"/>
    <property type="evidence" value="ECO:0007669"/>
    <property type="project" value="TreeGrafter"/>
</dbReference>